<comment type="caution">
    <text evidence="11">The sequence shown here is derived from an EMBL/GenBank/DDBJ whole genome shotgun (WGS) entry which is preliminary data.</text>
</comment>
<dbReference type="GO" id="GO:0005576">
    <property type="term" value="C:extracellular region"/>
    <property type="evidence" value="ECO:0007669"/>
    <property type="project" value="UniProtKB-SubCell"/>
</dbReference>
<keyword evidence="12" id="KW-1185">Reference proteome</keyword>
<evidence type="ECO:0000256" key="8">
    <source>
        <dbReference type="ARBA" id="ARBA00022801"/>
    </source>
</evidence>
<gene>
    <name evidence="11" type="ORF">QBC46DRAFT_130664</name>
</gene>
<dbReference type="EC" id="3.5.4.4" evidence="4"/>
<comment type="similarity">
    <text evidence="3">Belongs to the metallo-dependent hydrolases superfamily. Adenosine and AMP deaminases family. ADGF subfamily.</text>
</comment>
<evidence type="ECO:0000256" key="1">
    <source>
        <dbReference type="ARBA" id="ARBA00001947"/>
    </source>
</evidence>
<feature type="domain" description="Adenosine deaminase" evidence="10">
    <location>
        <begin position="224"/>
        <end position="535"/>
    </location>
</feature>
<evidence type="ECO:0000256" key="7">
    <source>
        <dbReference type="ARBA" id="ARBA00022729"/>
    </source>
</evidence>
<dbReference type="GO" id="GO:0006154">
    <property type="term" value="P:adenosine catabolic process"/>
    <property type="evidence" value="ECO:0007669"/>
    <property type="project" value="TreeGrafter"/>
</dbReference>
<comment type="catalytic activity">
    <reaction evidence="9">
        <text>adenosine + H2O + H(+) = inosine + NH4(+)</text>
        <dbReference type="Rhea" id="RHEA:24408"/>
        <dbReference type="ChEBI" id="CHEBI:15377"/>
        <dbReference type="ChEBI" id="CHEBI:15378"/>
        <dbReference type="ChEBI" id="CHEBI:16335"/>
        <dbReference type="ChEBI" id="CHEBI:17596"/>
        <dbReference type="ChEBI" id="CHEBI:28938"/>
        <dbReference type="EC" id="3.5.4.4"/>
    </reaction>
</comment>
<proteinExistence type="inferred from homology"/>
<evidence type="ECO:0000313" key="12">
    <source>
        <dbReference type="Proteomes" id="UP001303473"/>
    </source>
</evidence>
<accession>A0AAN6NFN2</accession>
<evidence type="ECO:0000313" key="11">
    <source>
        <dbReference type="EMBL" id="KAK3944947.1"/>
    </source>
</evidence>
<name>A0AAN6NFN2_9PEZI</name>
<dbReference type="Proteomes" id="UP001303473">
    <property type="component" value="Unassembled WGS sequence"/>
</dbReference>
<evidence type="ECO:0000256" key="4">
    <source>
        <dbReference type="ARBA" id="ARBA00012784"/>
    </source>
</evidence>
<dbReference type="Gene3D" id="3.20.20.140">
    <property type="entry name" value="Metal-dependent hydrolases"/>
    <property type="match status" value="1"/>
</dbReference>
<dbReference type="Pfam" id="PF00962">
    <property type="entry name" value="A_deaminase"/>
    <property type="match status" value="1"/>
</dbReference>
<dbReference type="InterPro" id="IPR001365">
    <property type="entry name" value="A_deaminase_dom"/>
</dbReference>
<evidence type="ECO:0000259" key="10">
    <source>
        <dbReference type="Pfam" id="PF00962"/>
    </source>
</evidence>
<evidence type="ECO:0000256" key="2">
    <source>
        <dbReference type="ARBA" id="ARBA00004613"/>
    </source>
</evidence>
<evidence type="ECO:0000256" key="3">
    <source>
        <dbReference type="ARBA" id="ARBA00006083"/>
    </source>
</evidence>
<comment type="subcellular location">
    <subcellularLocation>
        <location evidence="2">Secreted</location>
    </subcellularLocation>
</comment>
<keyword evidence="6" id="KW-0479">Metal-binding</keyword>
<dbReference type="PANTHER" id="PTHR11409">
    <property type="entry name" value="ADENOSINE DEAMINASE"/>
    <property type="match status" value="1"/>
</dbReference>
<reference evidence="12" key="1">
    <citation type="journal article" date="2023" name="Mol. Phylogenet. Evol.">
        <title>Genome-scale phylogeny and comparative genomics of the fungal order Sordariales.</title>
        <authorList>
            <person name="Hensen N."/>
            <person name="Bonometti L."/>
            <person name="Westerberg I."/>
            <person name="Brannstrom I.O."/>
            <person name="Guillou S."/>
            <person name="Cros-Aarteil S."/>
            <person name="Calhoun S."/>
            <person name="Haridas S."/>
            <person name="Kuo A."/>
            <person name="Mondo S."/>
            <person name="Pangilinan J."/>
            <person name="Riley R."/>
            <person name="LaButti K."/>
            <person name="Andreopoulos B."/>
            <person name="Lipzen A."/>
            <person name="Chen C."/>
            <person name="Yan M."/>
            <person name="Daum C."/>
            <person name="Ng V."/>
            <person name="Clum A."/>
            <person name="Steindorff A."/>
            <person name="Ohm R.A."/>
            <person name="Martin F."/>
            <person name="Silar P."/>
            <person name="Natvig D.O."/>
            <person name="Lalanne C."/>
            <person name="Gautier V."/>
            <person name="Ament-Velasquez S.L."/>
            <person name="Kruys A."/>
            <person name="Hutchinson M.I."/>
            <person name="Powell A.J."/>
            <person name="Barry K."/>
            <person name="Miller A.N."/>
            <person name="Grigoriev I.V."/>
            <person name="Debuchy R."/>
            <person name="Gladieux P."/>
            <person name="Hiltunen Thoren M."/>
            <person name="Johannesson H."/>
        </authorList>
    </citation>
    <scope>NUCLEOTIDE SEQUENCE [LARGE SCALE GENOMIC DNA]</scope>
    <source>
        <strain evidence="12">CBS 340.73</strain>
    </source>
</reference>
<evidence type="ECO:0000256" key="5">
    <source>
        <dbReference type="ARBA" id="ARBA00022525"/>
    </source>
</evidence>
<dbReference type="AlphaFoldDB" id="A0AAN6NFN2"/>
<organism evidence="11 12">
    <name type="scientific">Diplogelasinospora grovesii</name>
    <dbReference type="NCBI Taxonomy" id="303347"/>
    <lineage>
        <taxon>Eukaryota</taxon>
        <taxon>Fungi</taxon>
        <taxon>Dikarya</taxon>
        <taxon>Ascomycota</taxon>
        <taxon>Pezizomycotina</taxon>
        <taxon>Sordariomycetes</taxon>
        <taxon>Sordariomycetidae</taxon>
        <taxon>Sordariales</taxon>
        <taxon>Diplogelasinosporaceae</taxon>
        <taxon>Diplogelasinospora</taxon>
    </lineage>
</organism>
<dbReference type="GO" id="GO:0046872">
    <property type="term" value="F:metal ion binding"/>
    <property type="evidence" value="ECO:0007669"/>
    <property type="project" value="UniProtKB-KW"/>
</dbReference>
<dbReference type="CDD" id="cd01321">
    <property type="entry name" value="ADGF"/>
    <property type="match status" value="1"/>
</dbReference>
<dbReference type="FunFam" id="3.20.20.140:FF:000017">
    <property type="entry name" value="Adenosine deaminase 2"/>
    <property type="match status" value="1"/>
</dbReference>
<keyword evidence="5" id="KW-0964">Secreted</keyword>
<dbReference type="GO" id="GO:0004000">
    <property type="term" value="F:adenosine deaminase activity"/>
    <property type="evidence" value="ECO:0007669"/>
    <property type="project" value="TreeGrafter"/>
</dbReference>
<dbReference type="InterPro" id="IPR032466">
    <property type="entry name" value="Metal_Hydrolase"/>
</dbReference>
<keyword evidence="7" id="KW-0732">Signal</keyword>
<dbReference type="EMBL" id="MU853756">
    <property type="protein sequence ID" value="KAK3944947.1"/>
    <property type="molecule type" value="Genomic_DNA"/>
</dbReference>
<comment type="cofactor">
    <cofactor evidence="1">
        <name>Zn(2+)</name>
        <dbReference type="ChEBI" id="CHEBI:29105"/>
    </cofactor>
</comment>
<dbReference type="GO" id="GO:0046103">
    <property type="term" value="P:inosine biosynthetic process"/>
    <property type="evidence" value="ECO:0007669"/>
    <property type="project" value="TreeGrafter"/>
</dbReference>
<evidence type="ECO:0000256" key="9">
    <source>
        <dbReference type="ARBA" id="ARBA00047764"/>
    </source>
</evidence>
<dbReference type="SUPFAM" id="SSF51556">
    <property type="entry name" value="Metallo-dependent hydrolases"/>
    <property type="match status" value="1"/>
</dbReference>
<dbReference type="InterPro" id="IPR006330">
    <property type="entry name" value="Ado/ade_deaminase"/>
</dbReference>
<dbReference type="PANTHER" id="PTHR11409:SF39">
    <property type="entry name" value="ADENOSINE DEAMINASE 2"/>
    <property type="match status" value="1"/>
</dbReference>
<keyword evidence="8" id="KW-0378">Hydrolase</keyword>
<sequence length="576" mass="65761">MSPITDEEWEEIYAQEVPAKDSAVIKSYLQGREALIAEEKKQRSDHKFRQSLSPIAKRACAIVARIRLEEQRTTWTSDVEEELALRKDSLTMYPGMMFTLAKRKMEATKLWQIIRRMPKGALLHAHCDAMVDFDYLFQVVLETPGMHISSPDSNLATVEARRESHLEIRFQTKGDDTGMSIWTDDYKPGTFIPLTKAADAFPVAGRAGFLSWLKSRCVISQTEAIEQHHGVAEIWRKFAKCFRTIGAIIHYEPIWRKFLQRLMKLLLDDGIYWVEIRFAWPLNYCREGSDVPEQDYSHMFQVLEEEVAKFKATEEGKAFWGIRMIWTTLRNRDTRSIIQDMEHCIATKLEWPHLLAGYDLVGPEDAGRPLADLLPELMYFRRQCAAEGVNIPFFFHAGECLGDGDATDNNLFDAILLGTRRMGHGFSLYKHPRLIDAVKDKRILIESCPISNEILRLSSSILAHPLPALLARGVPCALNNDDPAILGQDTAGMTHDFWQALQGWENLGLAGLGSLAENSIRWAAFEDQTQEEWMADIRAATLGSGVKADRLKQWGIEWEKYCLWIVTEFGEEYGDP</sequence>
<protein>
    <recommendedName>
        <fullName evidence="4">adenosine deaminase</fullName>
        <ecNumber evidence="4">3.5.4.4</ecNumber>
    </recommendedName>
</protein>
<evidence type="ECO:0000256" key="6">
    <source>
        <dbReference type="ARBA" id="ARBA00022723"/>
    </source>
</evidence>